<dbReference type="AlphaFoldDB" id="A0AA36HF99"/>
<accession>A0AA36HF99</accession>
<organism evidence="3 4">
    <name type="scientific">Cylicocyclus nassatus</name>
    <name type="common">Nematode worm</name>
    <dbReference type="NCBI Taxonomy" id="53992"/>
    <lineage>
        <taxon>Eukaryota</taxon>
        <taxon>Metazoa</taxon>
        <taxon>Ecdysozoa</taxon>
        <taxon>Nematoda</taxon>
        <taxon>Chromadorea</taxon>
        <taxon>Rhabditida</taxon>
        <taxon>Rhabditina</taxon>
        <taxon>Rhabditomorpha</taxon>
        <taxon>Strongyloidea</taxon>
        <taxon>Strongylidae</taxon>
        <taxon>Cylicocyclus</taxon>
    </lineage>
</organism>
<dbReference type="InterPro" id="IPR003131">
    <property type="entry name" value="T1-type_BTB"/>
</dbReference>
<protein>
    <recommendedName>
        <fullName evidence="2">Potassium channel tetramerisation-type BTB domain-containing protein</fullName>
    </recommendedName>
</protein>
<evidence type="ECO:0000256" key="1">
    <source>
        <dbReference type="SAM" id="MobiDB-lite"/>
    </source>
</evidence>
<dbReference type="EMBL" id="CATQJL010000326">
    <property type="protein sequence ID" value="CAJ0609706.1"/>
    <property type="molecule type" value="Genomic_DNA"/>
</dbReference>
<sequence>MIEMKEESIKYKPEDIIRLNVGGQRFDTYLGTLLVDRTNEIYPQFIALLEPDAADPPPPKDSEGAFFLDRDPDGFRLLLSGLRYLAQCQPPQSQNGTIKNSNSEEDLRTGKETKGIWHRIRSSLVSGAFSAVSAKDCAIEVPSTAGLKGAFMEVPHTSGCVFKQQSELDEENFLFDTAALAIAAGNPLAGGCTSKT</sequence>
<proteinExistence type="predicted"/>
<dbReference type="Gene3D" id="3.30.710.10">
    <property type="entry name" value="Potassium Channel Kv1.1, Chain A"/>
    <property type="match status" value="1"/>
</dbReference>
<feature type="region of interest" description="Disordered" evidence="1">
    <location>
        <begin position="90"/>
        <end position="111"/>
    </location>
</feature>
<evidence type="ECO:0000259" key="2">
    <source>
        <dbReference type="Pfam" id="PF02214"/>
    </source>
</evidence>
<feature type="domain" description="Potassium channel tetramerisation-type BTB" evidence="2">
    <location>
        <begin position="17"/>
        <end position="83"/>
    </location>
</feature>
<name>A0AA36HF99_CYLNA</name>
<reference evidence="3" key="1">
    <citation type="submission" date="2023-07" db="EMBL/GenBank/DDBJ databases">
        <authorList>
            <consortium name="CYATHOMIX"/>
        </authorList>
    </citation>
    <scope>NUCLEOTIDE SEQUENCE</scope>
    <source>
        <strain evidence="3">N/A</strain>
    </source>
</reference>
<evidence type="ECO:0000313" key="3">
    <source>
        <dbReference type="EMBL" id="CAJ0609706.1"/>
    </source>
</evidence>
<dbReference type="Proteomes" id="UP001176961">
    <property type="component" value="Unassembled WGS sequence"/>
</dbReference>
<dbReference type="SUPFAM" id="SSF54695">
    <property type="entry name" value="POZ domain"/>
    <property type="match status" value="1"/>
</dbReference>
<dbReference type="Pfam" id="PF02214">
    <property type="entry name" value="BTB_2"/>
    <property type="match status" value="1"/>
</dbReference>
<dbReference type="GO" id="GO:0051260">
    <property type="term" value="P:protein homooligomerization"/>
    <property type="evidence" value="ECO:0007669"/>
    <property type="project" value="InterPro"/>
</dbReference>
<evidence type="ECO:0000313" key="4">
    <source>
        <dbReference type="Proteomes" id="UP001176961"/>
    </source>
</evidence>
<dbReference type="InterPro" id="IPR011333">
    <property type="entry name" value="SKP1/BTB/POZ_sf"/>
</dbReference>
<keyword evidence="4" id="KW-1185">Reference proteome</keyword>
<gene>
    <name evidence="3" type="ORF">CYNAS_LOCUS21689</name>
</gene>
<feature type="compositionally biased region" description="Polar residues" evidence="1">
    <location>
        <begin position="90"/>
        <end position="101"/>
    </location>
</feature>
<comment type="caution">
    <text evidence="3">The sequence shown here is derived from an EMBL/GenBank/DDBJ whole genome shotgun (WGS) entry which is preliminary data.</text>
</comment>